<feature type="region of interest" description="Disordered" evidence="1">
    <location>
        <begin position="66"/>
        <end position="162"/>
    </location>
</feature>
<dbReference type="HOGENOM" id="CLU_002498_6_3_1"/>
<keyword evidence="3" id="KW-1185">Reference proteome</keyword>
<feature type="compositionally biased region" description="Polar residues" evidence="1">
    <location>
        <begin position="104"/>
        <end position="114"/>
    </location>
</feature>
<dbReference type="OrthoDB" id="2686612at2759"/>
<evidence type="ECO:0000313" key="2">
    <source>
        <dbReference type="EMBL" id="KIJ62075.1"/>
    </source>
</evidence>
<dbReference type="EMBL" id="KN839857">
    <property type="protein sequence ID" value="KIJ62075.1"/>
    <property type="molecule type" value="Genomic_DNA"/>
</dbReference>
<accession>A0A0C9VVF6</accession>
<evidence type="ECO:0000313" key="3">
    <source>
        <dbReference type="Proteomes" id="UP000053820"/>
    </source>
</evidence>
<evidence type="ECO:0000256" key="1">
    <source>
        <dbReference type="SAM" id="MobiDB-lite"/>
    </source>
</evidence>
<organism evidence="2 3">
    <name type="scientific">Hydnomerulius pinastri MD-312</name>
    <dbReference type="NCBI Taxonomy" id="994086"/>
    <lineage>
        <taxon>Eukaryota</taxon>
        <taxon>Fungi</taxon>
        <taxon>Dikarya</taxon>
        <taxon>Basidiomycota</taxon>
        <taxon>Agaricomycotina</taxon>
        <taxon>Agaricomycetes</taxon>
        <taxon>Agaricomycetidae</taxon>
        <taxon>Boletales</taxon>
        <taxon>Boletales incertae sedis</taxon>
        <taxon>Leucogyrophana</taxon>
    </lineage>
</organism>
<dbReference type="AlphaFoldDB" id="A0A0C9VVF6"/>
<feature type="compositionally biased region" description="Acidic residues" evidence="1">
    <location>
        <begin position="125"/>
        <end position="135"/>
    </location>
</feature>
<name>A0A0C9VVF6_9AGAM</name>
<sequence length="162" mass="17911">MFSNVASSSLHLQMDNYILMVWQCLAMPAMRRTGNIIMFVDRDMVMRYHPGLAVGHVYAHISRPAETSQTNSNVDPGPPIATSLIPGASNSGKAGDWAERTEGHNNNNNDTSWTESDHTASDPDNGPESDSDLDLLMDAMYKSELDSEQDSSEGFQYNGYEF</sequence>
<dbReference type="Proteomes" id="UP000053820">
    <property type="component" value="Unassembled WGS sequence"/>
</dbReference>
<reference evidence="2 3" key="1">
    <citation type="submission" date="2014-04" db="EMBL/GenBank/DDBJ databases">
        <title>Evolutionary Origins and Diversification of the Mycorrhizal Mutualists.</title>
        <authorList>
            <consortium name="DOE Joint Genome Institute"/>
            <consortium name="Mycorrhizal Genomics Consortium"/>
            <person name="Kohler A."/>
            <person name="Kuo A."/>
            <person name="Nagy L.G."/>
            <person name="Floudas D."/>
            <person name="Copeland A."/>
            <person name="Barry K.W."/>
            <person name="Cichocki N."/>
            <person name="Veneault-Fourrey C."/>
            <person name="LaButti K."/>
            <person name="Lindquist E.A."/>
            <person name="Lipzen A."/>
            <person name="Lundell T."/>
            <person name="Morin E."/>
            <person name="Murat C."/>
            <person name="Riley R."/>
            <person name="Ohm R."/>
            <person name="Sun H."/>
            <person name="Tunlid A."/>
            <person name="Henrissat B."/>
            <person name="Grigoriev I.V."/>
            <person name="Hibbett D.S."/>
            <person name="Martin F."/>
        </authorList>
    </citation>
    <scope>NUCLEOTIDE SEQUENCE [LARGE SCALE GENOMIC DNA]</scope>
    <source>
        <strain evidence="2 3">MD-312</strain>
    </source>
</reference>
<gene>
    <name evidence="2" type="ORF">HYDPIDRAFT_30626</name>
</gene>
<protein>
    <submittedName>
        <fullName evidence="2">Uncharacterized protein</fullName>
    </submittedName>
</protein>
<proteinExistence type="predicted"/>